<feature type="signal peptide" evidence="1">
    <location>
        <begin position="1"/>
        <end position="21"/>
    </location>
</feature>
<feature type="chain" id="PRO_5011466256" description="Sporulation and spore germination" evidence="1">
    <location>
        <begin position="22"/>
        <end position="572"/>
    </location>
</feature>
<sequence length="572" mass="60749">MRRRTSLAAALALGVTWVASACGIPSDKAPEVVGDAPSDFDQSSGTSAEAFGPELDAVPTVENYLKAAGGNAEGRDDRLNAFTASEKQFSEPSIGIDLLDNISVVTASATGVTSATVTVTGSVVGTYLPDGSVRMNAAPRDYDETFTLQRETLQDLWSISVLPSQAMLDYDQFTAVYEQAPLYFEAAQSELLVPDLRWIYRDLDADAELRLRLGWLLGGPLEFARFSARNAIPEGTSGKPVADDGVLRIELSLGEAVEPDTHAAMAAQVAWSLGLDNRFVLIADGEEVFDGSLSDWRGWNAIPADLPETGYFVADDTVWEYDSENVTTESPDHPWVGYQVAGLRQVAVSPEDQIAAVVRTAGVDTLQTGTSSSAMRVITDLSGNLADPQWLSAGTVIVVDDGVPTAIASSGGTVQTLAVGTDVTDLALAADGRRLAYVEDGSAWVAPLSIDADGNIQVGDPRRIGHDITDVTGVAWSSENYLWVAGVRGDDRLFRVALDNSRTDVQSWTLGLEIAQIAANPADPVESNPLNRGEPVLVVANATLYRVQSSGPEEVRNGEQAVAGTAPFTVLQ</sequence>
<reference evidence="5" key="1">
    <citation type="submission" date="2016-10" db="EMBL/GenBank/DDBJ databases">
        <authorList>
            <person name="Varghese N."/>
            <person name="Submissions S."/>
        </authorList>
    </citation>
    <scope>NUCLEOTIDE SEQUENCE [LARGE SCALE GENOMIC DNA]</scope>
    <source>
        <strain evidence="5">CGMCC 4.3516</strain>
    </source>
</reference>
<feature type="domain" description="Lipoprotein LpqB N-terminal" evidence="3">
    <location>
        <begin position="61"/>
        <end position="173"/>
    </location>
</feature>
<keyword evidence="5" id="KW-1185">Reference proteome</keyword>
<protein>
    <recommendedName>
        <fullName evidence="6">Sporulation and spore germination</fullName>
    </recommendedName>
</protein>
<accession>A0A1G6US32</accession>
<evidence type="ECO:0000259" key="3">
    <source>
        <dbReference type="Pfam" id="PF25976"/>
    </source>
</evidence>
<dbReference type="Pfam" id="PF25976">
    <property type="entry name" value="LpqB_N"/>
    <property type="match status" value="1"/>
</dbReference>
<dbReference type="OrthoDB" id="5172668at2"/>
<dbReference type="SUPFAM" id="SSF75011">
    <property type="entry name" value="3-carboxy-cis,cis-mucoante lactonizing enzyme"/>
    <property type="match status" value="1"/>
</dbReference>
<evidence type="ECO:0008006" key="6">
    <source>
        <dbReference type="Google" id="ProtNLM"/>
    </source>
</evidence>
<dbReference type="Proteomes" id="UP000198949">
    <property type="component" value="Unassembled WGS sequence"/>
</dbReference>
<name>A0A1G6US32_9ACTN</name>
<dbReference type="STRING" id="58114.SAMN05216270_10431"/>
<dbReference type="InterPro" id="IPR018910">
    <property type="entry name" value="LpqB_C"/>
</dbReference>
<evidence type="ECO:0000313" key="5">
    <source>
        <dbReference type="Proteomes" id="UP000198949"/>
    </source>
</evidence>
<dbReference type="AlphaFoldDB" id="A0A1G6US32"/>
<dbReference type="PROSITE" id="PS51257">
    <property type="entry name" value="PROKAR_LIPOPROTEIN"/>
    <property type="match status" value="1"/>
</dbReference>
<organism evidence="4 5">
    <name type="scientific">Glycomyces harbinensis</name>
    <dbReference type="NCBI Taxonomy" id="58114"/>
    <lineage>
        <taxon>Bacteria</taxon>
        <taxon>Bacillati</taxon>
        <taxon>Actinomycetota</taxon>
        <taxon>Actinomycetes</taxon>
        <taxon>Glycomycetales</taxon>
        <taxon>Glycomycetaceae</taxon>
        <taxon>Glycomyces</taxon>
    </lineage>
</organism>
<dbReference type="RefSeq" id="WP_091031734.1">
    <property type="nucleotide sequence ID" value="NZ_FNAD01000004.1"/>
</dbReference>
<proteinExistence type="predicted"/>
<dbReference type="Pfam" id="PF10647">
    <property type="entry name" value="Gmad1"/>
    <property type="match status" value="1"/>
</dbReference>
<gene>
    <name evidence="4" type="ORF">SAMN05216270_10431</name>
</gene>
<evidence type="ECO:0000259" key="2">
    <source>
        <dbReference type="Pfam" id="PF10647"/>
    </source>
</evidence>
<dbReference type="InterPro" id="IPR059026">
    <property type="entry name" value="LpqB_N"/>
</dbReference>
<dbReference type="EMBL" id="FNAD01000004">
    <property type="protein sequence ID" value="SDD44091.1"/>
    <property type="molecule type" value="Genomic_DNA"/>
</dbReference>
<feature type="domain" description="Lipoprotein LpqB C-terminal" evidence="2">
    <location>
        <begin position="335"/>
        <end position="522"/>
    </location>
</feature>
<keyword evidence="1" id="KW-0732">Signal</keyword>
<evidence type="ECO:0000313" key="4">
    <source>
        <dbReference type="EMBL" id="SDD44091.1"/>
    </source>
</evidence>
<evidence type="ECO:0000256" key="1">
    <source>
        <dbReference type="SAM" id="SignalP"/>
    </source>
</evidence>